<dbReference type="Proteomes" id="UP000254425">
    <property type="component" value="Chromosome"/>
</dbReference>
<evidence type="ECO:0000256" key="2">
    <source>
        <dbReference type="ARBA" id="ARBA00023125"/>
    </source>
</evidence>
<protein>
    <submittedName>
        <fullName evidence="6">TetR/AcrR family transcriptional regulator</fullName>
    </submittedName>
</protein>
<dbReference type="RefSeq" id="WP_208876408.1">
    <property type="nucleotide sequence ID" value="NZ_CP031320.1"/>
</dbReference>
<keyword evidence="1" id="KW-0805">Transcription regulation</keyword>
<gene>
    <name evidence="6" type="ORF">DVA86_06185</name>
</gene>
<dbReference type="Gene3D" id="1.10.357.10">
    <property type="entry name" value="Tetracycline Repressor, domain 2"/>
    <property type="match status" value="1"/>
</dbReference>
<dbReference type="EMBL" id="CP031320">
    <property type="protein sequence ID" value="AXK32302.1"/>
    <property type="molecule type" value="Genomic_DNA"/>
</dbReference>
<evidence type="ECO:0000256" key="4">
    <source>
        <dbReference type="PROSITE-ProRule" id="PRU00335"/>
    </source>
</evidence>
<dbReference type="Pfam" id="PF00440">
    <property type="entry name" value="TetR_N"/>
    <property type="match status" value="1"/>
</dbReference>
<dbReference type="PROSITE" id="PS50977">
    <property type="entry name" value="HTH_TETR_2"/>
    <property type="match status" value="1"/>
</dbReference>
<dbReference type="InterPro" id="IPR036271">
    <property type="entry name" value="Tet_transcr_reg_TetR-rel_C_sf"/>
</dbReference>
<keyword evidence="3" id="KW-0804">Transcription</keyword>
<reference evidence="6 7" key="1">
    <citation type="submission" date="2018-07" db="EMBL/GenBank/DDBJ databases">
        <title>Draft genome of the type strain Streptomyces armeniacus ATCC 15676.</title>
        <authorList>
            <person name="Labana P."/>
            <person name="Gosse J.T."/>
            <person name="Boddy C.N."/>
        </authorList>
    </citation>
    <scope>NUCLEOTIDE SEQUENCE [LARGE SCALE GENOMIC DNA]</scope>
    <source>
        <strain evidence="6 7">ATCC 15676</strain>
    </source>
</reference>
<dbReference type="InterPro" id="IPR001647">
    <property type="entry name" value="HTH_TetR"/>
</dbReference>
<dbReference type="KEGG" id="sarm:DVA86_06185"/>
<sequence length="201" mass="21737">MPDIKHFDPEAALERVERLFWQQGEAATSIQDVATATGLNRSSLYGTFGAKHELYIASLRRYLQRRAEPAIRALAEDPRGLPAVRDFFTGLIEVRCTGEFAGWGCMVVNAHAGEERGDPTVRGLLDEHHGKLRDGLRAALETAREQGQLSAGTSVEGVADVLALLAYGVNLRSRAGADAEALQRTVTAALAPFDPEARAAK</sequence>
<organism evidence="6 7">
    <name type="scientific">Streptomyces armeniacus</name>
    <dbReference type="NCBI Taxonomy" id="83291"/>
    <lineage>
        <taxon>Bacteria</taxon>
        <taxon>Bacillati</taxon>
        <taxon>Actinomycetota</taxon>
        <taxon>Actinomycetes</taxon>
        <taxon>Kitasatosporales</taxon>
        <taxon>Streptomycetaceae</taxon>
        <taxon>Streptomyces</taxon>
    </lineage>
</organism>
<proteinExistence type="predicted"/>
<accession>A0A345XKY6</accession>
<evidence type="ECO:0000313" key="6">
    <source>
        <dbReference type="EMBL" id="AXK32302.1"/>
    </source>
</evidence>
<dbReference type="PANTHER" id="PTHR47506">
    <property type="entry name" value="TRANSCRIPTIONAL REGULATORY PROTEIN"/>
    <property type="match status" value="1"/>
</dbReference>
<dbReference type="InterPro" id="IPR009057">
    <property type="entry name" value="Homeodomain-like_sf"/>
</dbReference>
<dbReference type="Pfam" id="PF16925">
    <property type="entry name" value="TetR_C_13"/>
    <property type="match status" value="1"/>
</dbReference>
<evidence type="ECO:0000313" key="7">
    <source>
        <dbReference type="Proteomes" id="UP000254425"/>
    </source>
</evidence>
<keyword evidence="2 4" id="KW-0238">DNA-binding</keyword>
<dbReference type="SUPFAM" id="SSF48498">
    <property type="entry name" value="Tetracyclin repressor-like, C-terminal domain"/>
    <property type="match status" value="1"/>
</dbReference>
<dbReference type="SUPFAM" id="SSF46689">
    <property type="entry name" value="Homeodomain-like"/>
    <property type="match status" value="1"/>
</dbReference>
<dbReference type="PANTHER" id="PTHR47506:SF1">
    <property type="entry name" value="HTH-TYPE TRANSCRIPTIONAL REGULATOR YJDC"/>
    <property type="match status" value="1"/>
</dbReference>
<dbReference type="GO" id="GO:0003677">
    <property type="term" value="F:DNA binding"/>
    <property type="evidence" value="ECO:0007669"/>
    <property type="project" value="UniProtKB-UniRule"/>
</dbReference>
<dbReference type="AlphaFoldDB" id="A0A345XKY6"/>
<name>A0A345XKY6_9ACTN</name>
<feature type="DNA-binding region" description="H-T-H motif" evidence="4">
    <location>
        <begin position="29"/>
        <end position="48"/>
    </location>
</feature>
<evidence type="ECO:0000256" key="1">
    <source>
        <dbReference type="ARBA" id="ARBA00023015"/>
    </source>
</evidence>
<dbReference type="Gene3D" id="1.10.10.60">
    <property type="entry name" value="Homeodomain-like"/>
    <property type="match status" value="1"/>
</dbReference>
<evidence type="ECO:0000256" key="3">
    <source>
        <dbReference type="ARBA" id="ARBA00023163"/>
    </source>
</evidence>
<feature type="domain" description="HTH tetR-type" evidence="5">
    <location>
        <begin position="6"/>
        <end position="66"/>
    </location>
</feature>
<keyword evidence="7" id="KW-1185">Reference proteome</keyword>
<dbReference type="InterPro" id="IPR011075">
    <property type="entry name" value="TetR_C"/>
</dbReference>
<evidence type="ECO:0000259" key="5">
    <source>
        <dbReference type="PROSITE" id="PS50977"/>
    </source>
</evidence>